<organism evidence="2 3">
    <name type="scientific">Fusarium zealandicum</name>
    <dbReference type="NCBI Taxonomy" id="1053134"/>
    <lineage>
        <taxon>Eukaryota</taxon>
        <taxon>Fungi</taxon>
        <taxon>Dikarya</taxon>
        <taxon>Ascomycota</taxon>
        <taxon>Pezizomycotina</taxon>
        <taxon>Sordariomycetes</taxon>
        <taxon>Hypocreomycetidae</taxon>
        <taxon>Hypocreales</taxon>
        <taxon>Nectriaceae</taxon>
        <taxon>Fusarium</taxon>
        <taxon>Fusarium staphyleae species complex</taxon>
    </lineage>
</organism>
<evidence type="ECO:0000256" key="1">
    <source>
        <dbReference type="SAM" id="MobiDB-lite"/>
    </source>
</evidence>
<proteinExistence type="predicted"/>
<evidence type="ECO:0000313" key="3">
    <source>
        <dbReference type="Proteomes" id="UP000635477"/>
    </source>
</evidence>
<evidence type="ECO:0008006" key="4">
    <source>
        <dbReference type="Google" id="ProtNLM"/>
    </source>
</evidence>
<reference evidence="2" key="2">
    <citation type="submission" date="2020-05" db="EMBL/GenBank/DDBJ databases">
        <authorList>
            <person name="Kim H.-S."/>
            <person name="Proctor R.H."/>
            <person name="Brown D.W."/>
        </authorList>
    </citation>
    <scope>NUCLEOTIDE SEQUENCE</scope>
    <source>
        <strain evidence="2">NRRL 22465</strain>
    </source>
</reference>
<feature type="compositionally biased region" description="Low complexity" evidence="1">
    <location>
        <begin position="119"/>
        <end position="141"/>
    </location>
</feature>
<keyword evidence="3" id="KW-1185">Reference proteome</keyword>
<sequence length="239" mass="25197">MNPLPPTSEGGPQFRLVFPPTATNQDIEHFLAGSALRHLEPRPGGQWIPVSRSADLTIVKYTMNDGTAPLFLPVSMAATPKFVATICEGHLFEYPGDEALTALLPHPAPGDEDVEDAENQPNPAQMQPMPQAHQQAPPANNSVAQPGNVQGSGNLPVQAVSHAQAHHQAQAQVHTGPMVPQSTTVSHPQLVNGGPNQQQYAVDASGNFASFERGMPHVFQTSAAGNQSVQPDVAAAPNS</sequence>
<feature type="region of interest" description="Disordered" evidence="1">
    <location>
        <begin position="104"/>
        <end position="153"/>
    </location>
</feature>
<name>A0A8H4XLJ5_9HYPO</name>
<dbReference type="EMBL" id="JABEYC010000243">
    <property type="protein sequence ID" value="KAF4980265.1"/>
    <property type="molecule type" value="Genomic_DNA"/>
</dbReference>
<dbReference type="Proteomes" id="UP000635477">
    <property type="component" value="Unassembled WGS sequence"/>
</dbReference>
<accession>A0A8H4XLJ5</accession>
<feature type="compositionally biased region" description="Polar residues" evidence="1">
    <location>
        <begin position="142"/>
        <end position="153"/>
    </location>
</feature>
<reference evidence="2" key="1">
    <citation type="journal article" date="2020" name="BMC Genomics">
        <title>Correction to: Identification and distribution of gene clusters required for synthesis of sphingolipid metabolism inhibitors in diverse species of the filamentous fungus Fusarium.</title>
        <authorList>
            <person name="Kim H.S."/>
            <person name="Lohmar J.M."/>
            <person name="Busman M."/>
            <person name="Brown D.W."/>
            <person name="Naumann T.A."/>
            <person name="Divon H.H."/>
            <person name="Lysoe E."/>
            <person name="Uhlig S."/>
            <person name="Proctor R.H."/>
        </authorList>
    </citation>
    <scope>NUCLEOTIDE SEQUENCE</scope>
    <source>
        <strain evidence="2">NRRL 22465</strain>
    </source>
</reference>
<comment type="caution">
    <text evidence="2">The sequence shown here is derived from an EMBL/GenBank/DDBJ whole genome shotgun (WGS) entry which is preliminary data.</text>
</comment>
<dbReference type="AlphaFoldDB" id="A0A8H4XLJ5"/>
<evidence type="ECO:0000313" key="2">
    <source>
        <dbReference type="EMBL" id="KAF4980265.1"/>
    </source>
</evidence>
<gene>
    <name evidence="2" type="ORF">FZEAL_3677</name>
</gene>
<dbReference type="OrthoDB" id="5049336at2759"/>
<protein>
    <recommendedName>
        <fullName evidence="4">Mating-type protein MAT-1</fullName>
    </recommendedName>
</protein>